<dbReference type="Proteomes" id="UP000014139">
    <property type="component" value="Unassembled WGS sequence"/>
</dbReference>
<accession>R1GDR0</accession>
<organism evidence="2 3">
    <name type="scientific">Amycolatopsis vancoresmycina DSM 44592</name>
    <dbReference type="NCBI Taxonomy" id="1292037"/>
    <lineage>
        <taxon>Bacteria</taxon>
        <taxon>Bacillati</taxon>
        <taxon>Actinomycetota</taxon>
        <taxon>Actinomycetes</taxon>
        <taxon>Pseudonocardiales</taxon>
        <taxon>Pseudonocardiaceae</taxon>
        <taxon>Amycolatopsis</taxon>
    </lineage>
</organism>
<name>R1GDR0_9PSEU</name>
<dbReference type="AlphaFoldDB" id="R1GDR0"/>
<evidence type="ECO:0000313" key="3">
    <source>
        <dbReference type="Proteomes" id="UP000014139"/>
    </source>
</evidence>
<keyword evidence="3" id="KW-1185">Reference proteome</keyword>
<comment type="caution">
    <text evidence="2">The sequence shown here is derived from an EMBL/GenBank/DDBJ whole genome shotgun (WGS) entry which is preliminary data.</text>
</comment>
<protein>
    <submittedName>
        <fullName evidence="2">Putative secreted protein</fullName>
    </submittedName>
</protein>
<keyword evidence="1" id="KW-0472">Membrane</keyword>
<dbReference type="OrthoDB" id="3209791at2"/>
<dbReference type="PATRIC" id="fig|1292037.4.peg.1201"/>
<keyword evidence="1" id="KW-0812">Transmembrane</keyword>
<feature type="transmembrane region" description="Helical" evidence="1">
    <location>
        <begin position="138"/>
        <end position="159"/>
    </location>
</feature>
<feature type="transmembrane region" description="Helical" evidence="1">
    <location>
        <begin position="85"/>
        <end position="110"/>
    </location>
</feature>
<feature type="transmembrane region" description="Helical" evidence="1">
    <location>
        <begin position="166"/>
        <end position="185"/>
    </location>
</feature>
<evidence type="ECO:0000313" key="2">
    <source>
        <dbReference type="EMBL" id="EOD69437.1"/>
    </source>
</evidence>
<evidence type="ECO:0000256" key="1">
    <source>
        <dbReference type="SAM" id="Phobius"/>
    </source>
</evidence>
<dbReference type="EMBL" id="AOUO01000063">
    <property type="protein sequence ID" value="EOD69437.1"/>
    <property type="molecule type" value="Genomic_DNA"/>
</dbReference>
<feature type="transmembrane region" description="Helical" evidence="1">
    <location>
        <begin position="12"/>
        <end position="36"/>
    </location>
</feature>
<keyword evidence="1" id="KW-1133">Transmembrane helix</keyword>
<reference evidence="2 3" key="1">
    <citation type="submission" date="2013-02" db="EMBL/GenBank/DDBJ databases">
        <title>Draft genome sequence of Amycolatopsis vancoresmycina strain DSM 44592T.</title>
        <authorList>
            <person name="Kumar S."/>
            <person name="Kaur N."/>
            <person name="Kaur C."/>
            <person name="Raghava G.P.S."/>
            <person name="Mayilraj S."/>
        </authorList>
    </citation>
    <scope>NUCLEOTIDE SEQUENCE [LARGE SCALE GENOMIC DNA]</scope>
    <source>
        <strain evidence="2 3">DSM 44592</strain>
    </source>
</reference>
<dbReference type="eggNOG" id="ENOG5032S7F">
    <property type="taxonomic scope" value="Bacteria"/>
</dbReference>
<feature type="transmembrane region" description="Helical" evidence="1">
    <location>
        <begin position="56"/>
        <end position="78"/>
    </location>
</feature>
<gene>
    <name evidence="2" type="ORF">H480_06151</name>
</gene>
<proteinExistence type="predicted"/>
<feature type="transmembrane region" description="Helical" evidence="1">
    <location>
        <begin position="205"/>
        <end position="226"/>
    </location>
</feature>
<sequence>MTRVRDVARIQLVNWPALLAYPLAFVAAMPLLGLGIDLSNGEAATGPHEIYLLPALWGMAAAGHLQSMTQVFPFALGLGVTRRQFAAATALVVTAQAVVLGLVLVVFGAVERATGGWGRDAGLFGLGALRQDGPLTQWPAYAGPIVAASAVCVLAGVVFQRWRQSGMYLAVLGSAAVLGGFGALVKAQRWWPSIGDFLGAQSSLTLFTAGPLAVALVLGGVAWLLLRRATV</sequence>
<dbReference type="RefSeq" id="WP_003062641.1">
    <property type="nucleotide sequence ID" value="NZ_AOUO01000063.1"/>
</dbReference>